<keyword evidence="8 14" id="KW-0902">Two-component regulatory system</keyword>
<keyword evidence="10 14" id="KW-0238">DNA-binding</keyword>
<dbReference type="SUPFAM" id="SSF52172">
    <property type="entry name" value="CheY-like"/>
    <property type="match status" value="1"/>
</dbReference>
<feature type="domain" description="Response regulatory" evidence="17">
    <location>
        <begin position="5"/>
        <end position="123"/>
    </location>
</feature>
<evidence type="ECO:0000256" key="2">
    <source>
        <dbReference type="ARBA" id="ARBA00018672"/>
    </source>
</evidence>
<dbReference type="PANTHER" id="PTHR48111">
    <property type="entry name" value="REGULATOR OF RPOS"/>
    <property type="match status" value="1"/>
</dbReference>
<reference evidence="18" key="1">
    <citation type="submission" date="2020-10" db="EMBL/GenBank/DDBJ databases">
        <authorList>
            <person name="Gilroy R."/>
        </authorList>
    </citation>
    <scope>NUCLEOTIDE SEQUENCE</scope>
    <source>
        <strain evidence="18">ChiHile30-977</strain>
    </source>
</reference>
<dbReference type="Proteomes" id="UP000886819">
    <property type="component" value="Unassembled WGS sequence"/>
</dbReference>
<evidence type="ECO:0000313" key="18">
    <source>
        <dbReference type="EMBL" id="HIQ62677.1"/>
    </source>
</evidence>
<gene>
    <name evidence="18" type="primary">spo0A</name>
    <name evidence="18" type="ORF">IAA66_03705</name>
</gene>
<evidence type="ECO:0000256" key="1">
    <source>
        <dbReference type="ARBA" id="ARBA00004496"/>
    </source>
</evidence>
<dbReference type="PANTHER" id="PTHR48111:SF1">
    <property type="entry name" value="TWO-COMPONENT RESPONSE REGULATOR ORR33"/>
    <property type="match status" value="1"/>
</dbReference>
<dbReference type="Pfam" id="PF08769">
    <property type="entry name" value="Spo0A_C"/>
    <property type="match status" value="1"/>
</dbReference>
<dbReference type="AlphaFoldDB" id="A0A9D1CIH5"/>
<dbReference type="GO" id="GO:0005829">
    <property type="term" value="C:cytosol"/>
    <property type="evidence" value="ECO:0007669"/>
    <property type="project" value="TreeGrafter"/>
</dbReference>
<dbReference type="SUPFAM" id="SSF46894">
    <property type="entry name" value="C-terminal effector domain of the bipartite response regulators"/>
    <property type="match status" value="1"/>
</dbReference>
<dbReference type="NCBIfam" id="TIGR02875">
    <property type="entry name" value="spore_0_A"/>
    <property type="match status" value="1"/>
</dbReference>
<evidence type="ECO:0000256" key="13">
    <source>
        <dbReference type="ARBA" id="ARBA00024867"/>
    </source>
</evidence>
<evidence type="ECO:0000256" key="10">
    <source>
        <dbReference type="ARBA" id="ARBA00023125"/>
    </source>
</evidence>
<comment type="subcellular location">
    <subcellularLocation>
        <location evidence="1 14">Cytoplasm</location>
    </subcellularLocation>
</comment>
<dbReference type="InterPro" id="IPR012052">
    <property type="entry name" value="Spore_0_A"/>
</dbReference>
<sequence length="257" mass="29005">MEPIKLMIVEDNADLRRMIGDYFASQEDMEVVATASNGAEAWNMLAETEADVMLLDMIMPQMDGFELLSRMRQKKPGEKPEVIALTALCREDFVRRAIDLGVRYYMVKPFDFELLHQRIVETAGARHLPAPGGVPVTAGRPKPIDERIATMFLSIGIPAHIKGYQFLREAVKMVMDSPDMINRITKELYPGIAHRFNTTSSKVERAIRHAIEVAWGRGRIEEINREFGSNVCTLDNKPTNGEFIALVADKLNLERTA</sequence>
<dbReference type="InterPro" id="IPR011006">
    <property type="entry name" value="CheY-like_superfamily"/>
</dbReference>
<keyword evidence="6 14" id="KW-0106">Calcium</keyword>
<keyword evidence="5 16" id="KW-0597">Phosphoprotein</keyword>
<dbReference type="GO" id="GO:0051606">
    <property type="term" value="P:detection of stimulus"/>
    <property type="evidence" value="ECO:0007669"/>
    <property type="project" value="UniProtKB-UniRule"/>
</dbReference>
<dbReference type="SMART" id="SM00448">
    <property type="entry name" value="REC"/>
    <property type="match status" value="1"/>
</dbReference>
<dbReference type="GO" id="GO:0032993">
    <property type="term" value="C:protein-DNA complex"/>
    <property type="evidence" value="ECO:0007669"/>
    <property type="project" value="TreeGrafter"/>
</dbReference>
<evidence type="ECO:0000256" key="3">
    <source>
        <dbReference type="ARBA" id="ARBA00022490"/>
    </source>
</evidence>
<keyword evidence="14 15" id="KW-0479">Metal-binding</keyword>
<dbReference type="PROSITE" id="PS50110">
    <property type="entry name" value="RESPONSE_REGULATORY"/>
    <property type="match status" value="1"/>
</dbReference>
<organism evidence="18 19">
    <name type="scientific">Candidatus Avichristensenella intestinipullorum</name>
    <dbReference type="NCBI Taxonomy" id="2840693"/>
    <lineage>
        <taxon>Bacteria</taxon>
        <taxon>Bacillati</taxon>
        <taxon>Bacillota</taxon>
        <taxon>Clostridia</taxon>
        <taxon>Candidatus Avichristensenella</taxon>
    </lineage>
</organism>
<comment type="cofactor">
    <cofactor evidence="14 15">
        <name>Ca(2+)</name>
        <dbReference type="ChEBI" id="CHEBI:29108"/>
    </cofactor>
    <text evidence="14 15">Binds 1 Ca(2+) ion per subunit.</text>
</comment>
<name>A0A9D1CIH5_9FIRM</name>
<evidence type="ECO:0000256" key="8">
    <source>
        <dbReference type="ARBA" id="ARBA00023012"/>
    </source>
</evidence>
<keyword evidence="4 14" id="KW-0678">Repressor</keyword>
<evidence type="ECO:0000256" key="16">
    <source>
        <dbReference type="PROSITE-ProRule" id="PRU00169"/>
    </source>
</evidence>
<evidence type="ECO:0000256" key="15">
    <source>
        <dbReference type="PIRSR" id="PIRSR002937-1"/>
    </source>
</evidence>
<keyword evidence="3 14" id="KW-0963">Cytoplasm</keyword>
<evidence type="ECO:0000256" key="12">
    <source>
        <dbReference type="ARBA" id="ARBA00023163"/>
    </source>
</evidence>
<evidence type="ECO:0000259" key="17">
    <source>
        <dbReference type="PROSITE" id="PS50110"/>
    </source>
</evidence>
<comment type="function">
    <text evidence="13 14">May play the central regulatory role in sporulation. It may be an element of the effector pathway responsible for the activation of sporulation genes in response to nutritional stress. Spo0A may act in concert with spo0H (a sigma factor) to control the expression of some genes that are critical to the sporulation process.</text>
</comment>
<keyword evidence="12 14" id="KW-0804">Transcription</keyword>
<dbReference type="GO" id="GO:0000156">
    <property type="term" value="F:phosphorelay response regulator activity"/>
    <property type="evidence" value="ECO:0007669"/>
    <property type="project" value="TreeGrafter"/>
</dbReference>
<dbReference type="GO" id="GO:0003700">
    <property type="term" value="F:DNA-binding transcription factor activity"/>
    <property type="evidence" value="ECO:0007669"/>
    <property type="project" value="InterPro"/>
</dbReference>
<dbReference type="GO" id="GO:0042173">
    <property type="term" value="P:regulation of sporulation resulting in formation of a cellular spore"/>
    <property type="evidence" value="ECO:0007669"/>
    <property type="project" value="InterPro"/>
</dbReference>
<comment type="caution">
    <text evidence="18">The sequence shown here is derived from an EMBL/GenBank/DDBJ whole genome shotgun (WGS) entry which is preliminary data.</text>
</comment>
<dbReference type="PIRSF" id="PIRSF002937">
    <property type="entry name" value="Res_reg_Spo0A"/>
    <property type="match status" value="1"/>
</dbReference>
<keyword evidence="11 14" id="KW-0010">Activator</keyword>
<dbReference type="GO" id="GO:0030435">
    <property type="term" value="P:sporulation resulting in formation of a cellular spore"/>
    <property type="evidence" value="ECO:0007669"/>
    <property type="project" value="UniProtKB-UniRule"/>
</dbReference>
<evidence type="ECO:0000256" key="11">
    <source>
        <dbReference type="ARBA" id="ARBA00023159"/>
    </source>
</evidence>
<dbReference type="EMBL" id="DVFI01000053">
    <property type="protein sequence ID" value="HIQ62677.1"/>
    <property type="molecule type" value="Genomic_DNA"/>
</dbReference>
<evidence type="ECO:0000256" key="7">
    <source>
        <dbReference type="ARBA" id="ARBA00022969"/>
    </source>
</evidence>
<accession>A0A9D1CIH5</accession>
<dbReference type="GO" id="GO:0000976">
    <property type="term" value="F:transcription cis-regulatory region binding"/>
    <property type="evidence" value="ECO:0007669"/>
    <property type="project" value="TreeGrafter"/>
</dbReference>
<keyword evidence="7 14" id="KW-0749">Sporulation</keyword>
<feature type="binding site" evidence="15">
    <location>
        <position position="11"/>
    </location>
    <ligand>
        <name>Ca(2+)</name>
        <dbReference type="ChEBI" id="CHEBI:29108"/>
    </ligand>
</feature>
<dbReference type="InterPro" id="IPR001789">
    <property type="entry name" value="Sig_transdc_resp-reg_receiver"/>
</dbReference>
<keyword evidence="9 14" id="KW-0805">Transcription regulation</keyword>
<evidence type="ECO:0000256" key="5">
    <source>
        <dbReference type="ARBA" id="ARBA00022553"/>
    </source>
</evidence>
<dbReference type="InterPro" id="IPR036388">
    <property type="entry name" value="WH-like_DNA-bd_sf"/>
</dbReference>
<feature type="binding site" evidence="15">
    <location>
        <position position="56"/>
    </location>
    <ligand>
        <name>Ca(2+)</name>
        <dbReference type="ChEBI" id="CHEBI:29108"/>
    </ligand>
</feature>
<evidence type="ECO:0000256" key="4">
    <source>
        <dbReference type="ARBA" id="ARBA00022491"/>
    </source>
</evidence>
<feature type="modified residue" description="4-aspartylphosphate" evidence="16">
    <location>
        <position position="56"/>
    </location>
</feature>
<evidence type="ECO:0000313" key="19">
    <source>
        <dbReference type="Proteomes" id="UP000886819"/>
    </source>
</evidence>
<protein>
    <recommendedName>
        <fullName evidence="2 14">Stage 0 sporulation protein A homolog</fullName>
    </recommendedName>
</protein>
<dbReference type="InterPro" id="IPR014879">
    <property type="entry name" value="Spo0A_C"/>
</dbReference>
<proteinExistence type="predicted"/>
<evidence type="ECO:0000256" key="14">
    <source>
        <dbReference type="PIRNR" id="PIRNR002937"/>
    </source>
</evidence>
<dbReference type="GO" id="GO:0005509">
    <property type="term" value="F:calcium ion binding"/>
    <property type="evidence" value="ECO:0007669"/>
    <property type="project" value="UniProtKB-UniRule"/>
</dbReference>
<dbReference type="Pfam" id="PF00072">
    <property type="entry name" value="Response_reg"/>
    <property type="match status" value="1"/>
</dbReference>
<reference evidence="18" key="2">
    <citation type="journal article" date="2021" name="PeerJ">
        <title>Extensive microbial diversity within the chicken gut microbiome revealed by metagenomics and culture.</title>
        <authorList>
            <person name="Gilroy R."/>
            <person name="Ravi A."/>
            <person name="Getino M."/>
            <person name="Pursley I."/>
            <person name="Horton D.L."/>
            <person name="Alikhan N.F."/>
            <person name="Baker D."/>
            <person name="Gharbi K."/>
            <person name="Hall N."/>
            <person name="Watson M."/>
            <person name="Adriaenssens E.M."/>
            <person name="Foster-Nyarko E."/>
            <person name="Jarju S."/>
            <person name="Secka A."/>
            <person name="Antonio M."/>
            <person name="Oren A."/>
            <person name="Chaudhuri R.R."/>
            <person name="La Ragione R."/>
            <person name="Hildebrand F."/>
            <person name="Pallen M.J."/>
        </authorList>
    </citation>
    <scope>NUCLEOTIDE SEQUENCE</scope>
    <source>
        <strain evidence="18">ChiHile30-977</strain>
    </source>
</reference>
<evidence type="ECO:0000256" key="9">
    <source>
        <dbReference type="ARBA" id="ARBA00023015"/>
    </source>
</evidence>
<dbReference type="Gene3D" id="1.10.10.10">
    <property type="entry name" value="Winged helix-like DNA-binding domain superfamily/Winged helix DNA-binding domain"/>
    <property type="match status" value="1"/>
</dbReference>
<dbReference type="InterPro" id="IPR016032">
    <property type="entry name" value="Sig_transdc_resp-reg_C-effctor"/>
</dbReference>
<dbReference type="Gene3D" id="3.40.50.2300">
    <property type="match status" value="1"/>
</dbReference>
<dbReference type="InterPro" id="IPR039420">
    <property type="entry name" value="WalR-like"/>
</dbReference>
<evidence type="ECO:0000256" key="6">
    <source>
        <dbReference type="ARBA" id="ARBA00022837"/>
    </source>
</evidence>